<reference evidence="3" key="1">
    <citation type="submission" date="2023-06" db="EMBL/GenBank/DDBJ databases">
        <title>Genomic of Parafulvivirga corallium.</title>
        <authorList>
            <person name="Wang G."/>
        </authorList>
    </citation>
    <scope>NUCLEOTIDE SEQUENCE</scope>
    <source>
        <strain evidence="3">BMA10</strain>
    </source>
</reference>
<dbReference type="Gene3D" id="1.25.10.10">
    <property type="entry name" value="Leucine-rich Repeat Variant"/>
    <property type="match status" value="3"/>
</dbReference>
<comment type="caution">
    <text evidence="3">The sequence shown here is derived from an EMBL/GenBank/DDBJ whole genome shotgun (WGS) entry which is preliminary data.</text>
</comment>
<evidence type="ECO:0000256" key="1">
    <source>
        <dbReference type="SAM" id="SignalP"/>
    </source>
</evidence>
<gene>
    <name evidence="3" type="ORF">QQ008_10410</name>
</gene>
<dbReference type="Pfam" id="PF06439">
    <property type="entry name" value="3keto-disac_hyd"/>
    <property type="match status" value="2"/>
</dbReference>
<feature type="domain" description="3-keto-alpha-glucoside-1,2-lyase/3-keto-2-hydroxy-glucal hydratase" evidence="2">
    <location>
        <begin position="727"/>
        <end position="922"/>
    </location>
</feature>
<dbReference type="InterPro" id="IPR016024">
    <property type="entry name" value="ARM-type_fold"/>
</dbReference>
<evidence type="ECO:0000259" key="2">
    <source>
        <dbReference type="Pfam" id="PF06439"/>
    </source>
</evidence>
<keyword evidence="4" id="KW-1185">Reference proteome</keyword>
<accession>A0ABT8KNG2</accession>
<evidence type="ECO:0000313" key="4">
    <source>
        <dbReference type="Proteomes" id="UP001172082"/>
    </source>
</evidence>
<proteinExistence type="predicted"/>
<dbReference type="InterPro" id="IPR011989">
    <property type="entry name" value="ARM-like"/>
</dbReference>
<dbReference type="Pfam" id="PF13646">
    <property type="entry name" value="HEAT_2"/>
    <property type="match status" value="1"/>
</dbReference>
<sequence>MKRITIYFILSLIVSFSALSQDRRTVETKVADILAQMPTKDIQHRDRLMREMADLGDNGLQLFTNRVLTPGTGDDTAVRFALNGLARYASEFDHEKERASTEDAFLQALNSADNDEVKAFFIHQLKLIGGDKSVKAVSQYLHDDRLGPAATQLIATVASSESKKQLLNALSNAKGIHQITIVKALGDLKVKAASDAIAKLAGSQNPDLQRVTLYSLANIADPGISATLLKAAKEANYNYESNNAVGALVLFADRLGEEGQLALSEKICRTIIKNSKSTAQLHNKATALSILSKYFGHEITKDLLKAIDNSNRPFRNGVLNIAEKQGGVADTRAWVKRSKELGPEIQADIIRMLGRRNDAVAIPYVETALNSQSKAVRKAAVRALTDLSGEDALQRLLTHLASISDKEELNHTEILLLTISDREHLKPFVTSLEKLPSSGKVVAINVIAAKSGSKYFDKIYHYTNDSNADVKKAAFSALKKLSGTQHVDKLMTLLYKVNDDGEIAEVQQALIHAVEDIESANERSKPFLAALNSKGSQDRIIKVLPQVGGSNALKAVSGLFDQGSGDVKSTAFEALVNWQDHHASNILYGICKKGSDDFKEKAFNGFVNQVASSRLPADQKLLQFRKIMPYASNDTQRIAVINSLGNVKTFLSFLYVSDYLDNTSLQQGASRSLMRIALPANGKKVGLYGKEVRKSLEKAANILSGPESEYMKIDIRNYLDAMPKDEGFVSMFNGKDLTGWKGLVGNPISRAKLSAKELAKKQEEADKKMHENWSVKDGEIVFSGHGANLCSTKDYGDFEMLVDWRISEGGDSGIYLRGSPQIQIWDTSRVEVGAQVGSGGLYNNQSNRSTPLKVTDNPINEWNTFRIKMVGEKVTVYSNGELVVDNVTLENYWDRKQPIFPTGAIELQAHGTDLAFRNIYVREIKSTEYNLSSEEKAEGFVALFNGSNLDGWQGNKTDYLVEGNEIVIRPKQGGHGNLYTEKEYGDFNFRFEFQLTPGANNGLGIRAPLEGDAAYLGMELQILDNTAAIYSNLKDYQYHGSVYGVIPAKRGYLKPVGQWNSEEVIVQGSRVKVILNGTVIVDGDIKEASKNGTMDHSDHPGLKRDKGYIGFLGHGSVVKFRNIRIKDLSK</sequence>
<protein>
    <submittedName>
        <fullName evidence="3">DUF1080 domain-containing protein</fullName>
    </submittedName>
</protein>
<dbReference type="SUPFAM" id="SSF48371">
    <property type="entry name" value="ARM repeat"/>
    <property type="match status" value="1"/>
</dbReference>
<dbReference type="Gene3D" id="2.60.120.560">
    <property type="entry name" value="Exo-inulinase, domain 1"/>
    <property type="match status" value="2"/>
</dbReference>
<dbReference type="EMBL" id="JAUJEA010000003">
    <property type="protein sequence ID" value="MDN5201779.1"/>
    <property type="molecule type" value="Genomic_DNA"/>
</dbReference>
<feature type="chain" id="PRO_5045369845" evidence="1">
    <location>
        <begin position="21"/>
        <end position="1130"/>
    </location>
</feature>
<dbReference type="RefSeq" id="WP_346751807.1">
    <property type="nucleotide sequence ID" value="NZ_JAUJEA010000003.1"/>
</dbReference>
<dbReference type="Proteomes" id="UP001172082">
    <property type="component" value="Unassembled WGS sequence"/>
</dbReference>
<organism evidence="3 4">
    <name type="scientific">Splendidivirga corallicola</name>
    <dbReference type="NCBI Taxonomy" id="3051826"/>
    <lineage>
        <taxon>Bacteria</taxon>
        <taxon>Pseudomonadati</taxon>
        <taxon>Bacteroidota</taxon>
        <taxon>Cytophagia</taxon>
        <taxon>Cytophagales</taxon>
        <taxon>Splendidivirgaceae</taxon>
        <taxon>Splendidivirga</taxon>
    </lineage>
</organism>
<feature type="signal peptide" evidence="1">
    <location>
        <begin position="1"/>
        <end position="20"/>
    </location>
</feature>
<name>A0ABT8KNG2_9BACT</name>
<evidence type="ECO:0000313" key="3">
    <source>
        <dbReference type="EMBL" id="MDN5201779.1"/>
    </source>
</evidence>
<keyword evidence="1" id="KW-0732">Signal</keyword>
<dbReference type="InterPro" id="IPR010496">
    <property type="entry name" value="AL/BT2_dom"/>
</dbReference>
<feature type="domain" description="3-keto-alpha-glucoside-1,2-lyase/3-keto-2-hydroxy-glucal hydratase" evidence="2">
    <location>
        <begin position="939"/>
        <end position="1126"/>
    </location>
</feature>